<evidence type="ECO:0000256" key="1">
    <source>
        <dbReference type="SAM" id="SignalP"/>
    </source>
</evidence>
<keyword evidence="1" id="KW-0732">Signal</keyword>
<evidence type="ECO:0008006" key="4">
    <source>
        <dbReference type="Google" id="ProtNLM"/>
    </source>
</evidence>
<keyword evidence="3" id="KW-1185">Reference proteome</keyword>
<evidence type="ECO:0000313" key="2">
    <source>
        <dbReference type="EMBL" id="KFU78494.1"/>
    </source>
</evidence>
<dbReference type="AlphaFoldDB" id="A0A2P2FP39"/>
<dbReference type="EMBL" id="JFBM01000024">
    <property type="protein sequence ID" value="KFU78494.1"/>
    <property type="molecule type" value="Genomic_DNA"/>
</dbReference>
<evidence type="ECO:0000313" key="3">
    <source>
        <dbReference type="Proteomes" id="UP000256220"/>
    </source>
</evidence>
<comment type="caution">
    <text evidence="2">The sequence shown here is derived from an EMBL/GenBank/DDBJ whole genome shotgun (WGS) entry which is preliminary data.</text>
</comment>
<feature type="chain" id="PRO_5038422950" description="Secreted protein" evidence="1">
    <location>
        <begin position="21"/>
        <end position="145"/>
    </location>
</feature>
<protein>
    <recommendedName>
        <fullName evidence="4">Secreted protein</fullName>
    </recommendedName>
</protein>
<proteinExistence type="predicted"/>
<gene>
    <name evidence="2" type="ORF">BB31_25330</name>
</gene>
<reference evidence="2 3" key="1">
    <citation type="journal article" date="2014" name="Genome Announc.">
        <title>Draft Genome Sequence of Amycolatopsis lurida NRRL 2430, Producer of the Glycopeptide Family Antibiotic Ristocetin.</title>
        <authorList>
            <person name="Kwun M.J."/>
            <person name="Hong H.J."/>
        </authorList>
    </citation>
    <scope>NUCLEOTIDE SEQUENCE [LARGE SCALE GENOMIC DNA]</scope>
    <source>
        <strain evidence="2 3">NRRL 2430</strain>
    </source>
</reference>
<sequence>MRKVGAAVAAVASAGGLVFAATPATAAAYPTSTFRIEVGASYYIGKVTWYNRSVGVDGAFKASGCRRIYADAWAGTTYLDTQNSSTWCDRSGQASLPLDADVVGGATRARVWMTTGNPAEGLQHFYCYRGVSECDGPYPGKPPNS</sequence>
<organism evidence="2 3">
    <name type="scientific">Amycolatopsis lurida NRRL 2430</name>
    <dbReference type="NCBI Taxonomy" id="1460371"/>
    <lineage>
        <taxon>Bacteria</taxon>
        <taxon>Bacillati</taxon>
        <taxon>Actinomycetota</taxon>
        <taxon>Actinomycetes</taxon>
        <taxon>Pseudonocardiales</taxon>
        <taxon>Pseudonocardiaceae</taxon>
        <taxon>Amycolatopsis</taxon>
    </lineage>
</organism>
<name>A0A2P2FP39_AMYLU</name>
<dbReference type="RefSeq" id="WP_103746178.1">
    <property type="nucleotide sequence ID" value="NZ_JFBM01000024.1"/>
</dbReference>
<accession>A0A2P2FP39</accession>
<dbReference type="Proteomes" id="UP000256220">
    <property type="component" value="Unassembled WGS sequence"/>
</dbReference>
<feature type="signal peptide" evidence="1">
    <location>
        <begin position="1"/>
        <end position="20"/>
    </location>
</feature>